<name>A0A418YDL0_9GAMM</name>
<reference evidence="4 5" key="2">
    <citation type="submission" date="2019-01" db="EMBL/GenBank/DDBJ databases">
        <title>Motilimonas pumilus sp. nov., isolated from the gut of sea cucumber (Apostichopus japonicus).</title>
        <authorList>
            <person name="Wang F.-Q."/>
            <person name="Ren L.-H."/>
            <person name="Lin Y.-W."/>
            <person name="Sun G.-H."/>
            <person name="Du Z.-J."/>
            <person name="Zhao J.-X."/>
            <person name="Liu X.-J."/>
            <person name="Liu L.-J."/>
        </authorList>
    </citation>
    <scope>NUCLEOTIDE SEQUENCE [LARGE SCALE GENOMIC DNA]</scope>
    <source>
        <strain evidence="4 5">PLHSC7-2</strain>
    </source>
</reference>
<gene>
    <name evidence="4" type="ORF">D1Z90_12115</name>
</gene>
<dbReference type="InterPro" id="IPR009465">
    <property type="entry name" value="Spondin_N"/>
</dbReference>
<dbReference type="OrthoDB" id="5188840at2"/>
<reference evidence="4 5" key="1">
    <citation type="submission" date="2018-09" db="EMBL/GenBank/DDBJ databases">
        <authorList>
            <person name="Wang F."/>
        </authorList>
    </citation>
    <scope>NUCLEOTIDE SEQUENCE [LARGE SCALE GENOMIC DNA]</scope>
    <source>
        <strain evidence="4 5">PLHSC7-2</strain>
    </source>
</reference>
<feature type="region of interest" description="Disordered" evidence="1">
    <location>
        <begin position="171"/>
        <end position="190"/>
    </location>
</feature>
<comment type="caution">
    <text evidence="4">The sequence shown here is derived from an EMBL/GenBank/DDBJ whole genome shotgun (WGS) entry which is preliminary data.</text>
</comment>
<dbReference type="RefSeq" id="WP_119911033.1">
    <property type="nucleotide sequence ID" value="NZ_QZCH01000015.1"/>
</dbReference>
<keyword evidence="2" id="KW-0732">Signal</keyword>
<dbReference type="Pfam" id="PF06468">
    <property type="entry name" value="Spond_N"/>
    <property type="match status" value="1"/>
</dbReference>
<dbReference type="Gene3D" id="2.60.40.2130">
    <property type="entry name" value="F-spondin domain"/>
    <property type="match status" value="1"/>
</dbReference>
<feature type="domain" description="Spondin" evidence="3">
    <location>
        <begin position="56"/>
        <end position="169"/>
    </location>
</feature>
<feature type="chain" id="PRO_5018967749" description="Spondin domain-containing protein" evidence="2">
    <location>
        <begin position="23"/>
        <end position="235"/>
    </location>
</feature>
<dbReference type="PROSITE" id="PS51257">
    <property type="entry name" value="PROKAR_LIPOPROTEIN"/>
    <property type="match status" value="1"/>
</dbReference>
<feature type="signal peptide" evidence="2">
    <location>
        <begin position="1"/>
        <end position="22"/>
    </location>
</feature>
<dbReference type="InterPro" id="IPR038678">
    <property type="entry name" value="Spondin_N_sf"/>
</dbReference>
<dbReference type="EMBL" id="QZCH01000015">
    <property type="protein sequence ID" value="RJG42607.1"/>
    <property type="molecule type" value="Genomic_DNA"/>
</dbReference>
<evidence type="ECO:0000256" key="2">
    <source>
        <dbReference type="SAM" id="SignalP"/>
    </source>
</evidence>
<proteinExistence type="predicted"/>
<evidence type="ECO:0000313" key="4">
    <source>
        <dbReference type="EMBL" id="RJG42607.1"/>
    </source>
</evidence>
<dbReference type="NCBIfam" id="NF038123">
    <property type="entry name" value="NF038123_dom"/>
    <property type="match status" value="1"/>
</dbReference>
<evidence type="ECO:0000256" key="1">
    <source>
        <dbReference type="SAM" id="MobiDB-lite"/>
    </source>
</evidence>
<dbReference type="AlphaFoldDB" id="A0A418YDL0"/>
<keyword evidence="5" id="KW-1185">Reference proteome</keyword>
<evidence type="ECO:0000259" key="3">
    <source>
        <dbReference type="Pfam" id="PF06468"/>
    </source>
</evidence>
<accession>A0A418YDL0</accession>
<protein>
    <recommendedName>
        <fullName evidence="3">Spondin domain-containing protein</fullName>
    </recommendedName>
</protein>
<dbReference type="Proteomes" id="UP000283255">
    <property type="component" value="Unassembled WGS sequence"/>
</dbReference>
<organism evidence="4 5">
    <name type="scientific">Motilimonas pumila</name>
    <dbReference type="NCBI Taxonomy" id="2303987"/>
    <lineage>
        <taxon>Bacteria</taxon>
        <taxon>Pseudomonadati</taxon>
        <taxon>Pseudomonadota</taxon>
        <taxon>Gammaproteobacteria</taxon>
        <taxon>Alteromonadales</taxon>
        <taxon>Alteromonadales genera incertae sedis</taxon>
        <taxon>Motilimonas</taxon>
    </lineage>
</organism>
<evidence type="ECO:0000313" key="5">
    <source>
        <dbReference type="Proteomes" id="UP000283255"/>
    </source>
</evidence>
<sequence length="235" mass="24343">MKTYHPLIQPALALAFTGLLLGCGSDSSDTPTPVSISTTASYHISATNLTNSQPLSPFLVTLHQSGGLWQVGETASNALEILAEGGDSSALAANAEVMASVADGAPLMPGESSEQVLSYQGEAHLFSFVAMLVNTNDAFTGLTQLDLQSLAVGDSIDLQLPVYDAGTEANTERAGTIPGPADGGEGYNGSRDDKLDVVTMHPGVVSADDGLSQSVLLQQHKFANPVVTLTITRQE</sequence>